<dbReference type="PANTHER" id="PTHR34835">
    <property type="entry name" value="OS07G0283600 PROTEIN-RELATED"/>
    <property type="match status" value="1"/>
</dbReference>
<evidence type="ECO:0000259" key="5">
    <source>
        <dbReference type="Pfam" id="PF02902"/>
    </source>
</evidence>
<dbReference type="Gene3D" id="3.40.395.10">
    <property type="entry name" value="Adenoviral Proteinase, Chain A"/>
    <property type="match status" value="1"/>
</dbReference>
<dbReference type="GO" id="GO:0006508">
    <property type="term" value="P:proteolysis"/>
    <property type="evidence" value="ECO:0007669"/>
    <property type="project" value="UniProtKB-KW"/>
</dbReference>
<dbReference type="Pfam" id="PF02902">
    <property type="entry name" value="Peptidase_C48"/>
    <property type="match status" value="1"/>
</dbReference>
<dbReference type="PANTHER" id="PTHR34835:SF67">
    <property type="entry name" value="AMINOTRANSFERASE-LIKE PLANT MOBILE DOMAIN-CONTAINING PROTEIN"/>
    <property type="match status" value="1"/>
</dbReference>
<comment type="similarity">
    <text evidence="1">Belongs to the peptidase C48 family.</text>
</comment>
<dbReference type="AlphaFoldDB" id="A0A8T0XLY2"/>
<name>A0A8T0XLY2_PANVG</name>
<dbReference type="InterPro" id="IPR038765">
    <property type="entry name" value="Papain-like_cys_pep_sf"/>
</dbReference>
<keyword evidence="2" id="KW-0645">Protease</keyword>
<reference evidence="6" key="1">
    <citation type="submission" date="2020-05" db="EMBL/GenBank/DDBJ databases">
        <title>WGS assembly of Panicum virgatum.</title>
        <authorList>
            <person name="Lovell J.T."/>
            <person name="Jenkins J."/>
            <person name="Shu S."/>
            <person name="Juenger T.E."/>
            <person name="Schmutz J."/>
        </authorList>
    </citation>
    <scope>NUCLEOTIDE SEQUENCE</scope>
    <source>
        <strain evidence="6">AP13</strain>
    </source>
</reference>
<evidence type="ECO:0000313" key="6">
    <source>
        <dbReference type="EMBL" id="KAG2658203.1"/>
    </source>
</evidence>
<feature type="domain" description="Ubiquitin-like protease family profile" evidence="5">
    <location>
        <begin position="668"/>
        <end position="771"/>
    </location>
</feature>
<feature type="compositionally biased region" description="Polar residues" evidence="4">
    <location>
        <begin position="404"/>
        <end position="413"/>
    </location>
</feature>
<dbReference type="SUPFAM" id="SSF54001">
    <property type="entry name" value="Cysteine proteinases"/>
    <property type="match status" value="1"/>
</dbReference>
<proteinExistence type="inferred from homology"/>
<evidence type="ECO:0000256" key="1">
    <source>
        <dbReference type="ARBA" id="ARBA00005234"/>
    </source>
</evidence>
<evidence type="ECO:0000313" key="7">
    <source>
        <dbReference type="Proteomes" id="UP000823388"/>
    </source>
</evidence>
<dbReference type="EMBL" id="CM029037">
    <property type="protein sequence ID" value="KAG2658203.1"/>
    <property type="molecule type" value="Genomic_DNA"/>
</dbReference>
<organism evidence="6 7">
    <name type="scientific">Panicum virgatum</name>
    <name type="common">Blackwell switchgrass</name>
    <dbReference type="NCBI Taxonomy" id="38727"/>
    <lineage>
        <taxon>Eukaryota</taxon>
        <taxon>Viridiplantae</taxon>
        <taxon>Streptophyta</taxon>
        <taxon>Embryophyta</taxon>
        <taxon>Tracheophyta</taxon>
        <taxon>Spermatophyta</taxon>
        <taxon>Magnoliopsida</taxon>
        <taxon>Liliopsida</taxon>
        <taxon>Poales</taxon>
        <taxon>Poaceae</taxon>
        <taxon>PACMAD clade</taxon>
        <taxon>Panicoideae</taxon>
        <taxon>Panicodae</taxon>
        <taxon>Paniceae</taxon>
        <taxon>Panicinae</taxon>
        <taxon>Panicum</taxon>
        <taxon>Panicum sect. Hiantes</taxon>
    </lineage>
</organism>
<protein>
    <recommendedName>
        <fullName evidence="5">Ubiquitin-like protease family profile domain-containing protein</fullName>
    </recommendedName>
</protein>
<keyword evidence="7" id="KW-1185">Reference proteome</keyword>
<gene>
    <name evidence="6" type="ORF">PVAP13_1KG266015</name>
</gene>
<accession>A0A8T0XLY2</accession>
<dbReference type="GO" id="GO:0008234">
    <property type="term" value="F:cysteine-type peptidase activity"/>
    <property type="evidence" value="ECO:0007669"/>
    <property type="project" value="InterPro"/>
</dbReference>
<sequence length="906" mass="102341">MSDTNHICFCASIYMLPLIRCCLQQPKKLNIRCIPADVLETIKLMNTDQLAEVANYRFATLVDMALDAVECCGLLRWLMDHTDPRDMTIRAGPGKELKITKEVVKLVLGIPSSGGSIPTFGWAQRKQVASNFRASIGIGNRPIKVEFLRQRVAAGGVDQLTLRCFFLIVMNRLLFPSASWNITNSDIVMTEHMDRMAQIDWCQLVYNHLCDSVQKWHQEKPKAATRTIYGCSVVILIYYLDNLDHRSCPTDRHGVPRIRHFHREVIFQLAKADKNKHCGSPTTYGNCHFRSCTNTCYFYGPKESNGSSDFSVHIPRLDTLLSEKIELLPARRRNKFTKALEKHDKEIDKFCLFVKKATNNLAQEQRNLAATFAELIDDVLCAESPDESHEDAPVSNDEDDMDSQHQTHAYSQSEEYEGNGTGSSGDDSPTGSLSPLPTQLPPASQLTESQAKHFNDKFYWMQQQQMPDKSHKSPPHTGKDMPNIDSVHVEPPTSNFPHTAPPQPHPVPDANFCITDLPDVIQTSQSIHQKARVCDTPPLFDKTPQDKRLQDQTTQVEPSSKSYTPKPGFDTTPITPRLDGSRPKFDETPRADPDVTPRPEQGRTPCSNSKSEASLRQCYHTVLRLRELLCTDKHALPSTKLMQHGDTFVNGSDVADSFMDGKPLQPFLMEFYMRCLRDDVASMGSTESRRSIFLTPTISAILDWEATHRRDSTHIPFDDVALLCALDCLLPSEEALLACNTIFLPMFHKRHWSVYAINLALLRIDILDPNPYGPDLPHTLWQDFHKDTVQNDCGKYAFCKLAAIRLATAIQKLRPKALLRNFANFPFHYQTNCPTMAPGSNDSGFYAMIFLRSYDASDGTVTLRLDPTQSAHLHSELLHHLLFHKSNEVKNLHPEVAKMNCRNLGL</sequence>
<evidence type="ECO:0000256" key="4">
    <source>
        <dbReference type="SAM" id="MobiDB-lite"/>
    </source>
</evidence>
<feature type="compositionally biased region" description="Basic and acidic residues" evidence="4">
    <location>
        <begin position="579"/>
        <end position="601"/>
    </location>
</feature>
<evidence type="ECO:0000256" key="2">
    <source>
        <dbReference type="ARBA" id="ARBA00022670"/>
    </source>
</evidence>
<keyword evidence="3" id="KW-0378">Hydrolase</keyword>
<feature type="region of interest" description="Disordered" evidence="4">
    <location>
        <begin position="528"/>
        <end position="611"/>
    </location>
</feature>
<feature type="region of interest" description="Disordered" evidence="4">
    <location>
        <begin position="464"/>
        <end position="508"/>
    </location>
</feature>
<comment type="caution">
    <text evidence="6">The sequence shown here is derived from an EMBL/GenBank/DDBJ whole genome shotgun (WGS) entry which is preliminary data.</text>
</comment>
<feature type="compositionally biased region" description="Polar residues" evidence="4">
    <location>
        <begin position="551"/>
        <end position="563"/>
    </location>
</feature>
<feature type="compositionally biased region" description="Low complexity" evidence="4">
    <location>
        <begin position="424"/>
        <end position="435"/>
    </location>
</feature>
<evidence type="ECO:0000256" key="3">
    <source>
        <dbReference type="ARBA" id="ARBA00022801"/>
    </source>
</evidence>
<dbReference type="InterPro" id="IPR003653">
    <property type="entry name" value="Peptidase_C48_C"/>
</dbReference>
<dbReference type="Proteomes" id="UP000823388">
    <property type="component" value="Chromosome 1K"/>
</dbReference>
<feature type="region of interest" description="Disordered" evidence="4">
    <location>
        <begin position="384"/>
        <end position="449"/>
    </location>
</feature>